<evidence type="ECO:0000256" key="1">
    <source>
        <dbReference type="SAM" id="MobiDB-lite"/>
    </source>
</evidence>
<keyword evidence="3" id="KW-1185">Reference proteome</keyword>
<protein>
    <submittedName>
        <fullName evidence="2">Uncharacterized protein</fullName>
    </submittedName>
</protein>
<evidence type="ECO:0000313" key="3">
    <source>
        <dbReference type="Proteomes" id="UP001459277"/>
    </source>
</evidence>
<gene>
    <name evidence="2" type="ORF">SO802_030178</name>
</gene>
<dbReference type="AlphaFoldDB" id="A0AAW2BYK3"/>
<comment type="caution">
    <text evidence="2">The sequence shown here is derived from an EMBL/GenBank/DDBJ whole genome shotgun (WGS) entry which is preliminary data.</text>
</comment>
<dbReference type="Proteomes" id="UP001459277">
    <property type="component" value="Unassembled WGS sequence"/>
</dbReference>
<name>A0AAW2BYK3_9ROSI</name>
<sequence>MEIVNYTVDRRSGCACWRLDLCVPPFNSRLLPQILTKPILPQKRKVTKKEFALFGKRLKETFDTPEAVSSDPETVTIIPQVKLEHSIQEERHKSKGQGQITITGCRNGGSGPSSGKLKI</sequence>
<organism evidence="2 3">
    <name type="scientific">Lithocarpus litseifolius</name>
    <dbReference type="NCBI Taxonomy" id="425828"/>
    <lineage>
        <taxon>Eukaryota</taxon>
        <taxon>Viridiplantae</taxon>
        <taxon>Streptophyta</taxon>
        <taxon>Embryophyta</taxon>
        <taxon>Tracheophyta</taxon>
        <taxon>Spermatophyta</taxon>
        <taxon>Magnoliopsida</taxon>
        <taxon>eudicotyledons</taxon>
        <taxon>Gunneridae</taxon>
        <taxon>Pentapetalae</taxon>
        <taxon>rosids</taxon>
        <taxon>fabids</taxon>
        <taxon>Fagales</taxon>
        <taxon>Fagaceae</taxon>
        <taxon>Lithocarpus</taxon>
    </lineage>
</organism>
<proteinExistence type="predicted"/>
<dbReference type="EMBL" id="JAZDWU010000010">
    <property type="protein sequence ID" value="KAK9989939.1"/>
    <property type="molecule type" value="Genomic_DNA"/>
</dbReference>
<reference evidence="2 3" key="1">
    <citation type="submission" date="2024-01" db="EMBL/GenBank/DDBJ databases">
        <title>A telomere-to-telomere, gap-free genome of sweet tea (Lithocarpus litseifolius).</title>
        <authorList>
            <person name="Zhou J."/>
        </authorList>
    </citation>
    <scope>NUCLEOTIDE SEQUENCE [LARGE SCALE GENOMIC DNA]</scope>
    <source>
        <strain evidence="2">Zhou-2022a</strain>
        <tissue evidence="2">Leaf</tissue>
    </source>
</reference>
<evidence type="ECO:0000313" key="2">
    <source>
        <dbReference type="EMBL" id="KAK9989939.1"/>
    </source>
</evidence>
<accession>A0AAW2BYK3</accession>
<feature type="region of interest" description="Disordered" evidence="1">
    <location>
        <begin position="86"/>
        <end position="119"/>
    </location>
</feature>